<comment type="catalytic activity">
    <reaction evidence="13">
        <text>pyruvate + ATP = phosphoenolpyruvate + ADP + H(+)</text>
        <dbReference type="Rhea" id="RHEA:18157"/>
        <dbReference type="ChEBI" id="CHEBI:15361"/>
        <dbReference type="ChEBI" id="CHEBI:15378"/>
        <dbReference type="ChEBI" id="CHEBI:30616"/>
        <dbReference type="ChEBI" id="CHEBI:58702"/>
        <dbReference type="ChEBI" id="CHEBI:456216"/>
        <dbReference type="EC" id="2.7.1.40"/>
    </reaction>
</comment>
<dbReference type="EMBL" id="SSND01000002">
    <property type="protein sequence ID" value="THD83586.1"/>
    <property type="molecule type" value="Genomic_DNA"/>
</dbReference>
<dbReference type="PANTHER" id="PTHR11817">
    <property type="entry name" value="PYRUVATE KINASE"/>
    <property type="match status" value="1"/>
</dbReference>
<comment type="pathway">
    <text evidence="1 13">Carbohydrate degradation; glycolysis; pyruvate from D-glyceraldehyde 3-phosphate: step 5/5.</text>
</comment>
<evidence type="ECO:0000256" key="3">
    <source>
        <dbReference type="ARBA" id="ARBA00012142"/>
    </source>
</evidence>
<dbReference type="AlphaFoldDB" id="A0A4S3MMD0"/>
<evidence type="ECO:0000256" key="13">
    <source>
        <dbReference type="RuleBase" id="RU000504"/>
    </source>
</evidence>
<keyword evidence="9 13" id="KW-0460">Magnesium</keyword>
<accession>A0A4S3MMD0</accession>
<evidence type="ECO:0000259" key="14">
    <source>
        <dbReference type="Pfam" id="PF00224"/>
    </source>
</evidence>
<sequence length="481" mass="51785">MRRLRKVKIVATLGPASSDYDTIRALFESGADVFRLNMSHGTHADIAARHSIIRRIEADIGRPIAILADLQGPKLRVGTFAEGAHDIEEGAGFRLDLDPAPGDLQRVQLPHPEIFAALEPGATLLVNDGKIRLRVDACGKDFADCTVMVGGTISNRKGVNVPDVVLPLAALSEKDRADLEFACELGIDWLALSFVQRPEDVEEARKLVRGRAAVLSKIEKPAAVKAFDAILAVSDGIMVARGDLGVECHVQDVPPIQKRLVRAARAAAKPVIVATQMLESMIESPVPTRAEVSDVATAIYEGADAVMLSAESAAGQYPVEAVTTMSNVAISVESDPTYREVIEASRRAKRQTVADGIVAAAREIAETTDIKAICCFSQSGTTVSLVARERPRVPIIALTPLVRTARRLCLTWGTHCVMTEEQERFKGAVISAARAARGYGFATETDQIVVTAGVPFNVQGTTNILRVAPCDERLIYRVDPE</sequence>
<dbReference type="InterPro" id="IPR001697">
    <property type="entry name" value="Pyr_Knase"/>
</dbReference>
<comment type="similarity">
    <text evidence="2 13">Belongs to the pyruvate kinase family.</text>
</comment>
<dbReference type="InterPro" id="IPR036918">
    <property type="entry name" value="Pyrv_Knase_C_sf"/>
</dbReference>
<dbReference type="NCBIfam" id="TIGR01064">
    <property type="entry name" value="pyruv_kin"/>
    <property type="match status" value="1"/>
</dbReference>
<evidence type="ECO:0000259" key="15">
    <source>
        <dbReference type="Pfam" id="PF02887"/>
    </source>
</evidence>
<keyword evidence="7 13" id="KW-0418">Kinase</keyword>
<dbReference type="SUPFAM" id="SSF51621">
    <property type="entry name" value="Phosphoenolpyruvate/pyruvate domain"/>
    <property type="match status" value="1"/>
</dbReference>
<dbReference type="GO" id="GO:0000287">
    <property type="term" value="F:magnesium ion binding"/>
    <property type="evidence" value="ECO:0007669"/>
    <property type="project" value="UniProtKB-UniRule"/>
</dbReference>
<evidence type="ECO:0000256" key="11">
    <source>
        <dbReference type="ARBA" id="ARBA00023317"/>
    </source>
</evidence>
<dbReference type="InterPro" id="IPR015795">
    <property type="entry name" value="Pyrv_Knase_C"/>
</dbReference>
<evidence type="ECO:0000256" key="12">
    <source>
        <dbReference type="NCBIfam" id="TIGR01064"/>
    </source>
</evidence>
<evidence type="ECO:0000256" key="4">
    <source>
        <dbReference type="ARBA" id="ARBA00022679"/>
    </source>
</evidence>
<name>A0A4S3MMD0_9RHOB</name>
<keyword evidence="8" id="KW-0067">ATP-binding</keyword>
<organism evidence="16 17">
    <name type="scientific">Aliigemmobacter aestuarii</name>
    <dbReference type="NCBI Taxonomy" id="1445661"/>
    <lineage>
        <taxon>Bacteria</taxon>
        <taxon>Pseudomonadati</taxon>
        <taxon>Pseudomonadota</taxon>
        <taxon>Alphaproteobacteria</taxon>
        <taxon>Rhodobacterales</taxon>
        <taxon>Paracoccaceae</taxon>
        <taxon>Aliigemmobacter</taxon>
    </lineage>
</organism>
<protein>
    <recommendedName>
        <fullName evidence="3 12">Pyruvate kinase</fullName>
        <ecNumber evidence="3 12">2.7.1.40</ecNumber>
    </recommendedName>
</protein>
<evidence type="ECO:0000256" key="5">
    <source>
        <dbReference type="ARBA" id="ARBA00022723"/>
    </source>
</evidence>
<dbReference type="InterPro" id="IPR015793">
    <property type="entry name" value="Pyrv_Knase_brl"/>
</dbReference>
<dbReference type="NCBIfam" id="NF004886">
    <property type="entry name" value="PRK06247.1"/>
    <property type="match status" value="1"/>
</dbReference>
<keyword evidence="11 16" id="KW-0670">Pyruvate</keyword>
<dbReference type="EC" id="2.7.1.40" evidence="3 12"/>
<keyword evidence="10 13" id="KW-0324">Glycolysis</keyword>
<evidence type="ECO:0000256" key="2">
    <source>
        <dbReference type="ARBA" id="ARBA00008663"/>
    </source>
</evidence>
<reference evidence="16 17" key="1">
    <citation type="submission" date="2019-04" db="EMBL/GenBank/DDBJ databases">
        <title>Draft genome sequence of Gemmobacter aestuarii sp. nov.</title>
        <authorList>
            <person name="Hameed A."/>
            <person name="Lin S.-Y."/>
            <person name="Shahina M."/>
            <person name="Lai W.-A."/>
            <person name="Young C.-C."/>
        </authorList>
    </citation>
    <scope>NUCLEOTIDE SEQUENCE [LARGE SCALE GENOMIC DNA]</scope>
    <source>
        <strain evidence="16 17">CC-PW-75</strain>
    </source>
</reference>
<keyword evidence="17" id="KW-1185">Reference proteome</keyword>
<comment type="caution">
    <text evidence="16">The sequence shown here is derived from an EMBL/GenBank/DDBJ whole genome shotgun (WGS) entry which is preliminary data.</text>
</comment>
<dbReference type="RefSeq" id="WP_136394480.1">
    <property type="nucleotide sequence ID" value="NZ_SSND01000002.1"/>
</dbReference>
<dbReference type="PRINTS" id="PR01050">
    <property type="entry name" value="PYRUVTKNASE"/>
</dbReference>
<proteinExistence type="inferred from homology"/>
<dbReference type="Pfam" id="PF02887">
    <property type="entry name" value="PK_C"/>
    <property type="match status" value="1"/>
</dbReference>
<feature type="domain" description="Pyruvate kinase C-terminal" evidence="15">
    <location>
        <begin position="356"/>
        <end position="467"/>
    </location>
</feature>
<evidence type="ECO:0000256" key="1">
    <source>
        <dbReference type="ARBA" id="ARBA00004997"/>
    </source>
</evidence>
<dbReference type="InterPro" id="IPR040442">
    <property type="entry name" value="Pyrv_kinase-like_dom_sf"/>
</dbReference>
<dbReference type="NCBIfam" id="NF004491">
    <property type="entry name" value="PRK05826.1"/>
    <property type="match status" value="1"/>
</dbReference>
<evidence type="ECO:0000256" key="7">
    <source>
        <dbReference type="ARBA" id="ARBA00022777"/>
    </source>
</evidence>
<dbReference type="Gene3D" id="3.20.20.60">
    <property type="entry name" value="Phosphoenolpyruvate-binding domains"/>
    <property type="match status" value="1"/>
</dbReference>
<evidence type="ECO:0000256" key="8">
    <source>
        <dbReference type="ARBA" id="ARBA00022840"/>
    </source>
</evidence>
<dbReference type="OrthoDB" id="9812123at2"/>
<feature type="domain" description="Pyruvate kinase barrel" evidence="14">
    <location>
        <begin position="5"/>
        <end position="322"/>
    </location>
</feature>
<keyword evidence="6" id="KW-0547">Nucleotide-binding</keyword>
<evidence type="ECO:0000256" key="6">
    <source>
        <dbReference type="ARBA" id="ARBA00022741"/>
    </source>
</evidence>
<dbReference type="Proteomes" id="UP000309450">
    <property type="component" value="Unassembled WGS sequence"/>
</dbReference>
<dbReference type="GO" id="GO:0004743">
    <property type="term" value="F:pyruvate kinase activity"/>
    <property type="evidence" value="ECO:0007669"/>
    <property type="project" value="UniProtKB-UniRule"/>
</dbReference>
<dbReference type="Gene3D" id="2.40.33.10">
    <property type="entry name" value="PK beta-barrel domain-like"/>
    <property type="match status" value="1"/>
</dbReference>
<keyword evidence="5" id="KW-0479">Metal-binding</keyword>
<evidence type="ECO:0000313" key="16">
    <source>
        <dbReference type="EMBL" id="THD83586.1"/>
    </source>
</evidence>
<dbReference type="GO" id="GO:0030955">
    <property type="term" value="F:potassium ion binding"/>
    <property type="evidence" value="ECO:0007669"/>
    <property type="project" value="UniProtKB-UniRule"/>
</dbReference>
<dbReference type="GO" id="GO:0016301">
    <property type="term" value="F:kinase activity"/>
    <property type="evidence" value="ECO:0007669"/>
    <property type="project" value="UniProtKB-KW"/>
</dbReference>
<dbReference type="InterPro" id="IPR011037">
    <property type="entry name" value="Pyrv_Knase-like_insert_dom_sf"/>
</dbReference>
<evidence type="ECO:0000313" key="17">
    <source>
        <dbReference type="Proteomes" id="UP000309450"/>
    </source>
</evidence>
<dbReference type="NCBIfam" id="NF004978">
    <property type="entry name" value="PRK06354.1"/>
    <property type="match status" value="1"/>
</dbReference>
<dbReference type="Gene3D" id="3.40.1380.20">
    <property type="entry name" value="Pyruvate kinase, C-terminal domain"/>
    <property type="match status" value="1"/>
</dbReference>
<dbReference type="InterPro" id="IPR015813">
    <property type="entry name" value="Pyrv/PenolPyrv_kinase-like_dom"/>
</dbReference>
<gene>
    <name evidence="16" type="primary">pyk</name>
    <name evidence="16" type="ORF">E7811_09910</name>
</gene>
<dbReference type="Pfam" id="PF00224">
    <property type="entry name" value="PK"/>
    <property type="match status" value="1"/>
</dbReference>
<evidence type="ECO:0000256" key="10">
    <source>
        <dbReference type="ARBA" id="ARBA00023152"/>
    </source>
</evidence>
<dbReference type="GO" id="GO:0005524">
    <property type="term" value="F:ATP binding"/>
    <property type="evidence" value="ECO:0007669"/>
    <property type="project" value="UniProtKB-KW"/>
</dbReference>
<dbReference type="SUPFAM" id="SSF50800">
    <property type="entry name" value="PK beta-barrel domain-like"/>
    <property type="match status" value="1"/>
</dbReference>
<keyword evidence="4 13" id="KW-0808">Transferase</keyword>
<evidence type="ECO:0000256" key="9">
    <source>
        <dbReference type="ARBA" id="ARBA00022842"/>
    </source>
</evidence>
<dbReference type="SUPFAM" id="SSF52935">
    <property type="entry name" value="PK C-terminal domain-like"/>
    <property type="match status" value="1"/>
</dbReference>
<dbReference type="UniPathway" id="UPA00109">
    <property type="reaction ID" value="UER00188"/>
</dbReference>
<dbReference type="InterPro" id="IPR015806">
    <property type="entry name" value="Pyrv_Knase_insert_dom_sf"/>
</dbReference>
<dbReference type="FunFam" id="2.40.33.10:FF:000001">
    <property type="entry name" value="Pyruvate kinase"/>
    <property type="match status" value="1"/>
</dbReference>